<name>E7MKU2_9FIRM</name>
<keyword evidence="12" id="KW-1185">Reference proteome</keyword>
<evidence type="ECO:0000259" key="10">
    <source>
        <dbReference type="PROSITE" id="PS51101"/>
    </source>
</evidence>
<evidence type="ECO:0000256" key="4">
    <source>
        <dbReference type="ARBA" id="ARBA00022597"/>
    </source>
</evidence>
<dbReference type="CDD" id="cd00001">
    <property type="entry name" value="PTS_IIB_man"/>
    <property type="match status" value="1"/>
</dbReference>
<evidence type="ECO:0000256" key="6">
    <source>
        <dbReference type="ARBA" id="ARBA00022683"/>
    </source>
</evidence>
<keyword evidence="7" id="KW-0418">Kinase</keyword>
<feature type="active site" description="Pros-phosphohistidine intermediate; for EIIB activity" evidence="8">
    <location>
        <position position="35"/>
    </location>
</feature>
<evidence type="ECO:0000256" key="5">
    <source>
        <dbReference type="ARBA" id="ARBA00022679"/>
    </source>
</evidence>
<dbReference type="Pfam" id="PF03830">
    <property type="entry name" value="PTSIIB_sorb"/>
    <property type="match status" value="1"/>
</dbReference>
<organism evidence="11 12">
    <name type="scientific">Solobacterium moorei F0204</name>
    <dbReference type="NCBI Taxonomy" id="706433"/>
    <lineage>
        <taxon>Bacteria</taxon>
        <taxon>Bacillati</taxon>
        <taxon>Bacillota</taxon>
        <taxon>Erysipelotrichia</taxon>
        <taxon>Erysipelotrichales</taxon>
        <taxon>Erysipelotrichaceae</taxon>
        <taxon>Solobacterium</taxon>
    </lineage>
</organism>
<dbReference type="NCBIfam" id="NF008508">
    <property type="entry name" value="PRK11425.1"/>
    <property type="match status" value="1"/>
</dbReference>
<dbReference type="AlphaFoldDB" id="E7MKU2"/>
<evidence type="ECO:0000313" key="12">
    <source>
        <dbReference type="Proteomes" id="UP000004097"/>
    </source>
</evidence>
<protein>
    <submittedName>
        <fullName evidence="11">PTS system, mannose/fructose/sorbose family, IIB component</fullName>
        <ecNumber evidence="11">2.7.1.69</ecNumber>
    </submittedName>
</protein>
<dbReference type="EC" id="2.7.1.69" evidence="11"/>
<comment type="subcellular location">
    <subcellularLocation>
        <location evidence="1">Cytoplasm</location>
    </subcellularLocation>
</comment>
<evidence type="ECO:0000256" key="8">
    <source>
        <dbReference type="PIRSR" id="PIRSR618455-1"/>
    </source>
</evidence>
<dbReference type="InterPro" id="IPR036667">
    <property type="entry name" value="PTS_IIB_sorbose-sp_sf"/>
</dbReference>
<proteinExistence type="predicted"/>
<sequence>MRALSIFGNSAYTRRERSKEMPDIVLTRIDNRLIHGQVATQWSGSIGANLILVANDDVAANTFRQGLMDMAAPSYAQTRYWTIEKTITTIHKASPSQHIFIVCETPTDVLRLVEGGVPIKKVNIGNMHMAEGKRQVATSVAVDDVDVAAFKKLQELGVELEIRRVPQEHAEDISKLFG</sequence>
<feature type="domain" description="PTS EIIB type-4" evidence="10">
    <location>
        <begin position="20"/>
        <end position="178"/>
    </location>
</feature>
<reference evidence="11 12" key="1">
    <citation type="submission" date="2010-08" db="EMBL/GenBank/DDBJ databases">
        <authorList>
            <person name="Weinstock G."/>
            <person name="Sodergren E."/>
            <person name="Clifton S."/>
            <person name="Fulton L."/>
            <person name="Fulton B."/>
            <person name="Courtney L."/>
            <person name="Fronick C."/>
            <person name="Harrison M."/>
            <person name="Strong C."/>
            <person name="Farmer C."/>
            <person name="Delahaunty K."/>
            <person name="Markovic C."/>
            <person name="Hall O."/>
            <person name="Minx P."/>
            <person name="Tomlinson C."/>
            <person name="Mitreva M."/>
            <person name="Hou S."/>
            <person name="Chen J."/>
            <person name="Wollam A."/>
            <person name="Pepin K.H."/>
            <person name="Johnson M."/>
            <person name="Bhonagiri V."/>
            <person name="Zhang X."/>
            <person name="Suruliraj S."/>
            <person name="Warren W."/>
            <person name="Chinwalla A."/>
            <person name="Mardis E.R."/>
            <person name="Wilson R.K."/>
        </authorList>
    </citation>
    <scope>NUCLEOTIDE SEQUENCE [LARGE SCALE GENOMIC DNA]</scope>
    <source>
        <strain evidence="11 12">F0204</strain>
    </source>
</reference>
<dbReference type="InterPro" id="IPR004720">
    <property type="entry name" value="PTS_IIB_sorbose-sp"/>
</dbReference>
<dbReference type="EMBL" id="AECQ01000003">
    <property type="protein sequence ID" value="EFW25367.1"/>
    <property type="molecule type" value="Genomic_DNA"/>
</dbReference>
<dbReference type="GO" id="GO:0008982">
    <property type="term" value="F:protein-N(PI)-phosphohistidine-sugar phosphotransferase activity"/>
    <property type="evidence" value="ECO:0007669"/>
    <property type="project" value="InterPro"/>
</dbReference>
<accession>E7MKU2</accession>
<evidence type="ECO:0000313" key="11">
    <source>
        <dbReference type="EMBL" id="EFW25367.1"/>
    </source>
</evidence>
<evidence type="ECO:0000256" key="9">
    <source>
        <dbReference type="PIRSR" id="PIRSR618455-2"/>
    </source>
</evidence>
<keyword evidence="2" id="KW-0813">Transport</keyword>
<dbReference type="eggNOG" id="COG3444">
    <property type="taxonomic scope" value="Bacteria"/>
</dbReference>
<dbReference type="PROSITE" id="PS51101">
    <property type="entry name" value="PTS_EIIB_TYPE_4"/>
    <property type="match status" value="1"/>
</dbReference>
<evidence type="ECO:0000256" key="3">
    <source>
        <dbReference type="ARBA" id="ARBA00022490"/>
    </source>
</evidence>
<dbReference type="Gene3D" id="3.40.35.10">
    <property type="entry name" value="Phosphotransferase system, sorbose subfamily IIB component"/>
    <property type="match status" value="1"/>
</dbReference>
<dbReference type="Proteomes" id="UP000004097">
    <property type="component" value="Unassembled WGS sequence"/>
</dbReference>
<keyword evidence="5 11" id="KW-0808">Transferase</keyword>
<keyword evidence="4" id="KW-0762">Sugar transport</keyword>
<dbReference type="NCBIfam" id="TIGR00854">
    <property type="entry name" value="pts-sorbose"/>
    <property type="match status" value="1"/>
</dbReference>
<dbReference type="NCBIfam" id="NF007288">
    <property type="entry name" value="PRK09756.1"/>
    <property type="match status" value="1"/>
</dbReference>
<gene>
    <name evidence="11" type="ORF">HMPREF9430_00137</name>
</gene>
<feature type="modified residue" description="Phosphohistidine; by EIIA" evidence="9">
    <location>
        <position position="35"/>
    </location>
</feature>
<dbReference type="GO" id="GO:0005737">
    <property type="term" value="C:cytoplasm"/>
    <property type="evidence" value="ECO:0007669"/>
    <property type="project" value="UniProtKB-SubCell"/>
</dbReference>
<dbReference type="GO" id="GO:0009401">
    <property type="term" value="P:phosphoenolpyruvate-dependent sugar phosphotransferase system"/>
    <property type="evidence" value="ECO:0007669"/>
    <property type="project" value="UniProtKB-KW"/>
</dbReference>
<evidence type="ECO:0000256" key="7">
    <source>
        <dbReference type="ARBA" id="ARBA00022777"/>
    </source>
</evidence>
<comment type="caution">
    <text evidence="11">The sequence shown here is derived from an EMBL/GenBank/DDBJ whole genome shotgun (WGS) entry which is preliminary data.</text>
</comment>
<dbReference type="STRING" id="706433.HMPREF9430_00137"/>
<dbReference type="HOGENOM" id="CLU_116175_2_1_9"/>
<evidence type="ECO:0000256" key="1">
    <source>
        <dbReference type="ARBA" id="ARBA00004496"/>
    </source>
</evidence>
<evidence type="ECO:0000256" key="2">
    <source>
        <dbReference type="ARBA" id="ARBA00022448"/>
    </source>
</evidence>
<dbReference type="SUPFAM" id="SSF52728">
    <property type="entry name" value="PTS IIb component"/>
    <property type="match status" value="1"/>
</dbReference>
<keyword evidence="6" id="KW-0598">Phosphotransferase system</keyword>
<keyword evidence="3" id="KW-0963">Cytoplasm</keyword>
<dbReference type="InterPro" id="IPR018455">
    <property type="entry name" value="PTS_IIB_sorbose-sp_subgr"/>
</dbReference>
<dbReference type="GO" id="GO:0016301">
    <property type="term" value="F:kinase activity"/>
    <property type="evidence" value="ECO:0007669"/>
    <property type="project" value="UniProtKB-KW"/>
</dbReference>